<evidence type="ECO:0000313" key="3">
    <source>
        <dbReference type="Proteomes" id="UP000295543"/>
    </source>
</evidence>
<feature type="transmembrane region" description="Helical" evidence="1">
    <location>
        <begin position="60"/>
        <end position="78"/>
    </location>
</feature>
<feature type="transmembrane region" description="Helical" evidence="1">
    <location>
        <begin position="35"/>
        <end position="53"/>
    </location>
</feature>
<protein>
    <recommendedName>
        <fullName evidence="4">DoxX family protein</fullName>
    </recommendedName>
</protein>
<organism evidence="2 3">
    <name type="scientific">Luteimonas terrae</name>
    <dbReference type="NCBI Taxonomy" id="1530191"/>
    <lineage>
        <taxon>Bacteria</taxon>
        <taxon>Pseudomonadati</taxon>
        <taxon>Pseudomonadota</taxon>
        <taxon>Gammaproteobacteria</taxon>
        <taxon>Lysobacterales</taxon>
        <taxon>Lysobacteraceae</taxon>
        <taxon>Luteimonas</taxon>
    </lineage>
</organism>
<evidence type="ECO:0008006" key="4">
    <source>
        <dbReference type="Google" id="ProtNLM"/>
    </source>
</evidence>
<evidence type="ECO:0000256" key="1">
    <source>
        <dbReference type="SAM" id="Phobius"/>
    </source>
</evidence>
<proteinExistence type="predicted"/>
<reference evidence="2 3" key="1">
    <citation type="submission" date="2019-03" db="EMBL/GenBank/DDBJ databases">
        <title>Luteimonas zhaokaii sp.nov., isolated from the rectal contents of Plateau pika in Yushu, Qinghai Province, China.</title>
        <authorList>
            <person name="Zhang G."/>
        </authorList>
    </citation>
    <scope>NUCLEOTIDE SEQUENCE [LARGE SCALE GENOMIC DNA]</scope>
    <source>
        <strain evidence="2 3">THG-MD21</strain>
    </source>
</reference>
<dbReference type="EMBL" id="SMTG01000003">
    <property type="protein sequence ID" value="TDK31552.1"/>
    <property type="molecule type" value="Genomic_DNA"/>
</dbReference>
<keyword evidence="1" id="KW-0812">Transmembrane</keyword>
<dbReference type="OrthoDB" id="6038707at2"/>
<feature type="transmembrane region" description="Helical" evidence="1">
    <location>
        <begin position="84"/>
        <end position="101"/>
    </location>
</feature>
<dbReference type="Proteomes" id="UP000295543">
    <property type="component" value="Unassembled WGS sequence"/>
</dbReference>
<dbReference type="AlphaFoldDB" id="A0A4V3ANJ0"/>
<sequence>MWFVDTLRGAPTVGPGADESAAAKAFSAAVSATGFGDPLIAAVCLLGGGLLLVRRTAPIGLLLLTPLVVGICLFHLQLNTLPYYRIWGAAHLACLLLLLWLHRDAYRSLWQPRVRAARGVPGVLSATRSGLDLWSVQRLGVGDDFLGGHAGDLVLDASNRHRLKFGTLHDLVGALHTREIDLRHGHRERLLSVAIGVVHHLLERGLRRRLGSRVQSDRFTRLQGKCAHRQSEQDGGGPVCVHRVLLIPFGIRPARAICAASCFDAHADGDTPL</sequence>
<accession>A0A4V3ANJ0</accession>
<name>A0A4V3ANJ0_9GAMM</name>
<dbReference type="RefSeq" id="WP_133393576.1">
    <property type="nucleotide sequence ID" value="NZ_SMTG01000003.1"/>
</dbReference>
<keyword evidence="3" id="KW-1185">Reference proteome</keyword>
<keyword evidence="1" id="KW-0472">Membrane</keyword>
<keyword evidence="1" id="KW-1133">Transmembrane helix</keyword>
<gene>
    <name evidence="2" type="ORF">E2F49_08885</name>
</gene>
<comment type="caution">
    <text evidence="2">The sequence shown here is derived from an EMBL/GenBank/DDBJ whole genome shotgun (WGS) entry which is preliminary data.</text>
</comment>
<evidence type="ECO:0000313" key="2">
    <source>
        <dbReference type="EMBL" id="TDK31552.1"/>
    </source>
</evidence>